<feature type="compositionally biased region" description="Polar residues" evidence="7">
    <location>
        <begin position="53"/>
        <end position="66"/>
    </location>
</feature>
<feature type="compositionally biased region" description="Low complexity" evidence="7">
    <location>
        <begin position="108"/>
        <end position="141"/>
    </location>
</feature>
<reference evidence="9 10" key="1">
    <citation type="submission" date="2024-02" db="EMBL/GenBank/DDBJ databases">
        <title>First draft genome assembly of two strains of Seiridium cardinale.</title>
        <authorList>
            <person name="Emiliani G."/>
            <person name="Scali E."/>
        </authorList>
    </citation>
    <scope>NUCLEOTIDE SEQUENCE [LARGE SCALE GENOMIC DNA]</scope>
    <source>
        <strain evidence="9 10">BM-138-000479</strain>
    </source>
</reference>
<evidence type="ECO:0000256" key="1">
    <source>
        <dbReference type="ARBA" id="ARBA00022723"/>
    </source>
</evidence>
<evidence type="ECO:0000313" key="10">
    <source>
        <dbReference type="Proteomes" id="UP001465668"/>
    </source>
</evidence>
<dbReference type="PANTHER" id="PTHR24377">
    <property type="entry name" value="IP01015P-RELATED"/>
    <property type="match status" value="1"/>
</dbReference>
<comment type="caution">
    <text evidence="9">The sequence shown here is derived from an EMBL/GenBank/DDBJ whole genome shotgun (WGS) entry which is preliminary data.</text>
</comment>
<feature type="compositionally biased region" description="Basic and acidic residues" evidence="7">
    <location>
        <begin position="654"/>
        <end position="664"/>
    </location>
</feature>
<feature type="region of interest" description="Disordered" evidence="7">
    <location>
        <begin position="106"/>
        <end position="149"/>
    </location>
</feature>
<dbReference type="SMART" id="SM00355">
    <property type="entry name" value="ZnF_C2H2"/>
    <property type="match status" value="2"/>
</dbReference>
<gene>
    <name evidence="9" type="ORF">SCAR479_07213</name>
</gene>
<dbReference type="EMBL" id="JARVKM010000030">
    <property type="protein sequence ID" value="KAK9775993.1"/>
    <property type="molecule type" value="Genomic_DNA"/>
</dbReference>
<evidence type="ECO:0000256" key="4">
    <source>
        <dbReference type="ARBA" id="ARBA00022833"/>
    </source>
</evidence>
<feature type="region of interest" description="Disordered" evidence="7">
    <location>
        <begin position="643"/>
        <end position="694"/>
    </location>
</feature>
<feature type="compositionally biased region" description="Low complexity" evidence="7">
    <location>
        <begin position="443"/>
        <end position="460"/>
    </location>
</feature>
<evidence type="ECO:0000313" key="9">
    <source>
        <dbReference type="EMBL" id="KAK9775993.1"/>
    </source>
</evidence>
<feature type="region of interest" description="Disordered" evidence="7">
    <location>
        <begin position="443"/>
        <end position="509"/>
    </location>
</feature>
<sequence length="878" mass="96907">MATVAWCASQQTTFMDLVFYSRPPSSPAAEYDPRSPFARPDWLALLTDPIDSPSWQQYSIDNNTPFRTPLPHDAVQSAPERSSGPISTTQTPELDTFSLRVYEDRRQQPAQQHAPTTTDASATTTTPTTTTTARTTTSITSTRHEPRYSTTTDAITHLQAGVSPYGHNTPQHVLRETQQQRIARPGLQQAYANLASDENYLISPHATPQLSGFESQSFDGLPGPHSMSMSFDMYNSSMSSMMKKNQESYSDNMTAPQDFELFPSSTMSTPTFMTFGDSPSGAPAWMSEGESSHSRRNSRRISNGIMDRVVKFETLGIDDPQRPLTPPHQNANDYFPMTPMETPHDRTMKHVRQPQRFMDGYDESMEETVKPGRQPGRMKTTFDEMRQAAEAQSSMPSSRRSSIVPMHGSYEAAAPHGTFLDMNQVNAAMTINTHFDGLPVASHPMSASSSFSQHASPNASHMSAFSSPFDMKPELRPPTMAQESSSGNDSGSTEKPSRRGSPHRRTDSMASIASAASIASLDIEQTRTTTGITLDDIHQFIQGPEPHDNKWVCVFEDCNKRFGRKENIKSHVQTHLNDRQYQCPHCQKCFVRQHDLKRHAKIHTGVKPYPCECGNSFARHDALTRHKQRGMCIGAFDGVVRKVVKRGRPRKHRPDMDERKDKSTRTRRKNKSVSSSSSQSGYSDSSAANSPDNIDTEFDMLEDIMDVSMGGTTIRPSSLQEMSSSAPMPSLGANLAASAHSPSATSIHSYVSQLSHMSLHPEPVADVLPSQPASPAKSVASHYNEVPELSQSSSPPSSNRFFDVEASSTQAGLLITTAPSSTSIPALAEIEDAENDLLLQFTHGDPNMLMLSSDSKFEEAFNPVDMYNDTSNSDVYFG</sequence>
<feature type="compositionally biased region" description="Polar residues" evidence="7">
    <location>
        <begin position="710"/>
        <end position="727"/>
    </location>
</feature>
<feature type="compositionally biased region" description="Basic residues" evidence="7">
    <location>
        <begin position="643"/>
        <end position="653"/>
    </location>
</feature>
<keyword evidence="3 6" id="KW-0863">Zinc-finger</keyword>
<dbReference type="Proteomes" id="UP001465668">
    <property type="component" value="Unassembled WGS sequence"/>
</dbReference>
<feature type="compositionally biased region" description="Low complexity" evidence="7">
    <location>
        <begin position="672"/>
        <end position="690"/>
    </location>
</feature>
<evidence type="ECO:0000256" key="2">
    <source>
        <dbReference type="ARBA" id="ARBA00022737"/>
    </source>
</evidence>
<dbReference type="InterPro" id="IPR013087">
    <property type="entry name" value="Znf_C2H2_type"/>
</dbReference>
<keyword evidence="4" id="KW-0862">Zinc</keyword>
<keyword evidence="10" id="KW-1185">Reference proteome</keyword>
<dbReference type="InterPro" id="IPR036236">
    <property type="entry name" value="Znf_C2H2_sf"/>
</dbReference>
<feature type="domain" description="C2H2-type" evidence="8">
    <location>
        <begin position="581"/>
        <end position="608"/>
    </location>
</feature>
<evidence type="ECO:0000256" key="6">
    <source>
        <dbReference type="PROSITE-ProRule" id="PRU00042"/>
    </source>
</evidence>
<evidence type="ECO:0000256" key="3">
    <source>
        <dbReference type="ARBA" id="ARBA00022771"/>
    </source>
</evidence>
<dbReference type="Gene3D" id="3.30.160.60">
    <property type="entry name" value="Classic Zinc Finger"/>
    <property type="match status" value="3"/>
</dbReference>
<organism evidence="9 10">
    <name type="scientific">Seiridium cardinale</name>
    <dbReference type="NCBI Taxonomy" id="138064"/>
    <lineage>
        <taxon>Eukaryota</taxon>
        <taxon>Fungi</taxon>
        <taxon>Dikarya</taxon>
        <taxon>Ascomycota</taxon>
        <taxon>Pezizomycotina</taxon>
        <taxon>Sordariomycetes</taxon>
        <taxon>Xylariomycetidae</taxon>
        <taxon>Amphisphaeriales</taxon>
        <taxon>Sporocadaceae</taxon>
        <taxon>Seiridium</taxon>
    </lineage>
</organism>
<evidence type="ECO:0000259" key="8">
    <source>
        <dbReference type="PROSITE" id="PS50157"/>
    </source>
</evidence>
<protein>
    <recommendedName>
        <fullName evidence="8">C2H2-type domain-containing protein</fullName>
    </recommendedName>
</protein>
<feature type="domain" description="C2H2-type" evidence="8">
    <location>
        <begin position="551"/>
        <end position="580"/>
    </location>
</feature>
<name>A0ABR2XQC6_9PEZI</name>
<evidence type="ECO:0000256" key="5">
    <source>
        <dbReference type="ARBA" id="ARBA00023242"/>
    </source>
</evidence>
<dbReference type="Pfam" id="PF00096">
    <property type="entry name" value="zf-C2H2"/>
    <property type="match status" value="1"/>
</dbReference>
<feature type="compositionally biased region" description="Polar residues" evidence="7">
    <location>
        <begin position="84"/>
        <end position="93"/>
    </location>
</feature>
<feature type="region of interest" description="Disordered" evidence="7">
    <location>
        <begin position="53"/>
        <end position="94"/>
    </location>
</feature>
<accession>A0ABR2XQC6</accession>
<dbReference type="PROSITE" id="PS50157">
    <property type="entry name" value="ZINC_FINGER_C2H2_2"/>
    <property type="match status" value="2"/>
</dbReference>
<feature type="region of interest" description="Disordered" evidence="7">
    <location>
        <begin position="763"/>
        <end position="802"/>
    </location>
</feature>
<feature type="compositionally biased region" description="Polar residues" evidence="7">
    <location>
        <begin position="481"/>
        <end position="494"/>
    </location>
</feature>
<proteinExistence type="predicted"/>
<keyword evidence="1" id="KW-0479">Metal-binding</keyword>
<keyword evidence="5" id="KW-0539">Nucleus</keyword>
<dbReference type="InterPro" id="IPR050826">
    <property type="entry name" value="Krueppel_C2H2_ZnFinger"/>
</dbReference>
<dbReference type="SUPFAM" id="SSF57667">
    <property type="entry name" value="beta-beta-alpha zinc fingers"/>
    <property type="match status" value="2"/>
</dbReference>
<feature type="region of interest" description="Disordered" evidence="7">
    <location>
        <begin position="710"/>
        <end position="737"/>
    </location>
</feature>
<dbReference type="PROSITE" id="PS00028">
    <property type="entry name" value="ZINC_FINGER_C2H2_1"/>
    <property type="match status" value="2"/>
</dbReference>
<evidence type="ECO:0000256" key="7">
    <source>
        <dbReference type="SAM" id="MobiDB-lite"/>
    </source>
</evidence>
<keyword evidence="2" id="KW-0677">Repeat</keyword>